<feature type="region of interest" description="Disordered" evidence="1">
    <location>
        <begin position="32"/>
        <end position="51"/>
    </location>
</feature>
<protein>
    <recommendedName>
        <fullName evidence="4">Alanine and proline rich membrane protein</fullName>
    </recommendedName>
</protein>
<sequence>MSKAALTLGALGTTIGIAGLVVGLTALLRPEPSAPSPTATPTSATSPSPEEYRAAATEACAGFSNFKSGVGIARGAFIDRVDRANDWESPQSLGTQGYYFSAVGAELDYLDSRVSPEAPKELASAIASLRPSLTAVVDADLRREPASVSNKIVDEYSQTLDEVENACKAAGVS</sequence>
<dbReference type="Proteomes" id="UP001651690">
    <property type="component" value="Unassembled WGS sequence"/>
</dbReference>
<feature type="compositionally biased region" description="Low complexity" evidence="1">
    <location>
        <begin position="36"/>
        <end position="49"/>
    </location>
</feature>
<dbReference type="EMBL" id="JANDBD010000018">
    <property type="protein sequence ID" value="MCP9276570.1"/>
    <property type="molecule type" value="Genomic_DNA"/>
</dbReference>
<evidence type="ECO:0008006" key="4">
    <source>
        <dbReference type="Google" id="ProtNLM"/>
    </source>
</evidence>
<gene>
    <name evidence="2" type="ORF">NM203_30735</name>
</gene>
<comment type="caution">
    <text evidence="2">The sequence shown here is derived from an EMBL/GenBank/DDBJ whole genome shotgun (WGS) entry which is preliminary data.</text>
</comment>
<evidence type="ECO:0000313" key="2">
    <source>
        <dbReference type="EMBL" id="MCP9276570.1"/>
    </source>
</evidence>
<evidence type="ECO:0000313" key="3">
    <source>
        <dbReference type="Proteomes" id="UP001651690"/>
    </source>
</evidence>
<organism evidence="2 3">
    <name type="scientific">Mycolicibacterium arenosum</name>
    <dbReference type="NCBI Taxonomy" id="2952157"/>
    <lineage>
        <taxon>Bacteria</taxon>
        <taxon>Bacillati</taxon>
        <taxon>Actinomycetota</taxon>
        <taxon>Actinomycetes</taxon>
        <taxon>Mycobacteriales</taxon>
        <taxon>Mycobacteriaceae</taxon>
        <taxon>Mycolicibacterium</taxon>
    </lineage>
</organism>
<evidence type="ECO:0000256" key="1">
    <source>
        <dbReference type="SAM" id="MobiDB-lite"/>
    </source>
</evidence>
<name>A0ABT1MDD1_9MYCO</name>
<dbReference type="RefSeq" id="WP_255064651.1">
    <property type="nucleotide sequence ID" value="NZ_JANDBD010000018.1"/>
</dbReference>
<accession>A0ABT1MDD1</accession>
<reference evidence="2 3" key="1">
    <citation type="submission" date="2022-06" db="EMBL/GenBank/DDBJ databases">
        <title>Mycolicibacterium sp. CAU 1645 isolated from seawater.</title>
        <authorList>
            <person name="Kim W."/>
        </authorList>
    </citation>
    <scope>NUCLEOTIDE SEQUENCE [LARGE SCALE GENOMIC DNA]</scope>
    <source>
        <strain evidence="2 3">CAU 1645</strain>
    </source>
</reference>
<keyword evidence="3" id="KW-1185">Reference proteome</keyword>
<proteinExistence type="predicted"/>